<dbReference type="GO" id="GO:0016616">
    <property type="term" value="F:oxidoreductase activity, acting on the CH-OH group of donors, NAD or NADP as acceptor"/>
    <property type="evidence" value="ECO:0007669"/>
    <property type="project" value="TreeGrafter"/>
</dbReference>
<dbReference type="AlphaFoldDB" id="A0AAE0JWP8"/>
<dbReference type="PRINTS" id="PR00081">
    <property type="entry name" value="GDHRDH"/>
</dbReference>
<keyword evidence="2" id="KW-1185">Reference proteome</keyword>
<dbReference type="InterPro" id="IPR052184">
    <property type="entry name" value="SDR_enzymes"/>
</dbReference>
<dbReference type="EMBL" id="JAULSN010000008">
    <property type="protein sequence ID" value="KAK3365465.1"/>
    <property type="molecule type" value="Genomic_DNA"/>
</dbReference>
<evidence type="ECO:0000313" key="2">
    <source>
        <dbReference type="Proteomes" id="UP001287356"/>
    </source>
</evidence>
<evidence type="ECO:0000313" key="1">
    <source>
        <dbReference type="EMBL" id="KAK3365465.1"/>
    </source>
</evidence>
<gene>
    <name evidence="1" type="ORF">B0T24DRAFT_390888</name>
</gene>
<dbReference type="Pfam" id="PF13561">
    <property type="entry name" value="adh_short_C2"/>
    <property type="match status" value="1"/>
</dbReference>
<reference evidence="1" key="1">
    <citation type="journal article" date="2023" name="Mol. Phylogenet. Evol.">
        <title>Genome-scale phylogeny and comparative genomics of the fungal order Sordariales.</title>
        <authorList>
            <person name="Hensen N."/>
            <person name="Bonometti L."/>
            <person name="Westerberg I."/>
            <person name="Brannstrom I.O."/>
            <person name="Guillou S."/>
            <person name="Cros-Aarteil S."/>
            <person name="Calhoun S."/>
            <person name="Haridas S."/>
            <person name="Kuo A."/>
            <person name="Mondo S."/>
            <person name="Pangilinan J."/>
            <person name="Riley R."/>
            <person name="LaButti K."/>
            <person name="Andreopoulos B."/>
            <person name="Lipzen A."/>
            <person name="Chen C."/>
            <person name="Yan M."/>
            <person name="Daum C."/>
            <person name="Ng V."/>
            <person name="Clum A."/>
            <person name="Steindorff A."/>
            <person name="Ohm R.A."/>
            <person name="Martin F."/>
            <person name="Silar P."/>
            <person name="Natvig D.O."/>
            <person name="Lalanne C."/>
            <person name="Gautier V."/>
            <person name="Ament-Velasquez S.L."/>
            <person name="Kruys A."/>
            <person name="Hutchinson M.I."/>
            <person name="Powell A.J."/>
            <person name="Barry K."/>
            <person name="Miller A.N."/>
            <person name="Grigoriev I.V."/>
            <person name="Debuchy R."/>
            <person name="Gladieux P."/>
            <person name="Hiltunen Thoren M."/>
            <person name="Johannesson H."/>
        </authorList>
    </citation>
    <scope>NUCLEOTIDE SEQUENCE</scope>
    <source>
        <strain evidence="1">CBS 958.72</strain>
    </source>
</reference>
<sequence length="228" mass="25048">MLSSLQGIGLNLARKLQAKGWYVSATVRSFAKDKDDIKEISDIASQLFEVDLLQESTIEAAADAFGDKSLDLLIICSGVGPNPVDMWDHTAEILIEKFRVNAVGPFLVTKHFMSALKRSRAGKIITISSNMASLSSREDNRRGGSIGYRLSKTSLNQLTVSLSRTFMFEQANITTHAIHPGWIPTAMSSFTGPDDMDKQTTLMVDTIEKLGPDDSGRFVTAEGEDFPW</sequence>
<comment type="caution">
    <text evidence="1">The sequence shown here is derived from an EMBL/GenBank/DDBJ whole genome shotgun (WGS) entry which is preliminary data.</text>
</comment>
<reference evidence="1" key="2">
    <citation type="submission" date="2023-06" db="EMBL/GenBank/DDBJ databases">
        <authorList>
            <consortium name="Lawrence Berkeley National Laboratory"/>
            <person name="Haridas S."/>
            <person name="Hensen N."/>
            <person name="Bonometti L."/>
            <person name="Westerberg I."/>
            <person name="Brannstrom I.O."/>
            <person name="Guillou S."/>
            <person name="Cros-Aarteil S."/>
            <person name="Calhoun S."/>
            <person name="Kuo A."/>
            <person name="Mondo S."/>
            <person name="Pangilinan J."/>
            <person name="Riley R."/>
            <person name="Labutti K."/>
            <person name="Andreopoulos B."/>
            <person name="Lipzen A."/>
            <person name="Chen C."/>
            <person name="Yanf M."/>
            <person name="Daum C."/>
            <person name="Ng V."/>
            <person name="Clum A."/>
            <person name="Steindorff A."/>
            <person name="Ohm R."/>
            <person name="Martin F."/>
            <person name="Silar P."/>
            <person name="Natvig D."/>
            <person name="Lalanne C."/>
            <person name="Gautier V."/>
            <person name="Ament-Velasquez S.L."/>
            <person name="Kruys A."/>
            <person name="Hutchinson M.I."/>
            <person name="Powell A.J."/>
            <person name="Barry K."/>
            <person name="Miller A.N."/>
            <person name="Grigoriev I.V."/>
            <person name="Debuchy R."/>
            <person name="Gladieux P."/>
            <person name="Thoren M.H."/>
            <person name="Johannesson H."/>
        </authorList>
    </citation>
    <scope>NUCLEOTIDE SEQUENCE</scope>
    <source>
        <strain evidence="1">CBS 958.72</strain>
    </source>
</reference>
<dbReference type="Gene3D" id="3.40.50.720">
    <property type="entry name" value="NAD(P)-binding Rossmann-like Domain"/>
    <property type="match status" value="1"/>
</dbReference>
<dbReference type="InterPro" id="IPR036291">
    <property type="entry name" value="NAD(P)-bd_dom_sf"/>
</dbReference>
<name>A0AAE0JWP8_9PEZI</name>
<accession>A0AAE0JWP8</accession>
<dbReference type="PANTHER" id="PTHR45458:SF1">
    <property type="entry name" value="SHORT CHAIN DEHYDROGENASE"/>
    <property type="match status" value="1"/>
</dbReference>
<protein>
    <submittedName>
        <fullName evidence="1">Uncharacterized protein</fullName>
    </submittedName>
</protein>
<dbReference type="SUPFAM" id="SSF51735">
    <property type="entry name" value="NAD(P)-binding Rossmann-fold domains"/>
    <property type="match status" value="1"/>
</dbReference>
<proteinExistence type="predicted"/>
<dbReference type="PANTHER" id="PTHR45458">
    <property type="entry name" value="SHORT-CHAIN DEHYDROGENASE/REDUCTASE SDR"/>
    <property type="match status" value="1"/>
</dbReference>
<dbReference type="InterPro" id="IPR002347">
    <property type="entry name" value="SDR_fam"/>
</dbReference>
<dbReference type="Proteomes" id="UP001287356">
    <property type="component" value="Unassembled WGS sequence"/>
</dbReference>
<organism evidence="1 2">
    <name type="scientific">Lasiosphaeria ovina</name>
    <dbReference type="NCBI Taxonomy" id="92902"/>
    <lineage>
        <taxon>Eukaryota</taxon>
        <taxon>Fungi</taxon>
        <taxon>Dikarya</taxon>
        <taxon>Ascomycota</taxon>
        <taxon>Pezizomycotina</taxon>
        <taxon>Sordariomycetes</taxon>
        <taxon>Sordariomycetidae</taxon>
        <taxon>Sordariales</taxon>
        <taxon>Lasiosphaeriaceae</taxon>
        <taxon>Lasiosphaeria</taxon>
    </lineage>
</organism>